<dbReference type="Proteomes" id="UP000191522">
    <property type="component" value="Unassembled WGS sequence"/>
</dbReference>
<dbReference type="AlphaFoldDB" id="A0A1V6PN90"/>
<protein>
    <submittedName>
        <fullName evidence="1">Uncharacterized protein</fullName>
    </submittedName>
</protein>
<proteinExistence type="predicted"/>
<comment type="caution">
    <text evidence="1">The sequence shown here is derived from an EMBL/GenBank/DDBJ whole genome shotgun (WGS) entry which is preliminary data.</text>
</comment>
<keyword evidence="2" id="KW-1185">Reference proteome</keyword>
<dbReference type="EMBL" id="MDYL01000001">
    <property type="protein sequence ID" value="OQD78363.1"/>
    <property type="molecule type" value="Genomic_DNA"/>
</dbReference>
<name>A0A1V6PN90_PENDC</name>
<organism evidence="1 2">
    <name type="scientific">Penicillium decumbens</name>
    <dbReference type="NCBI Taxonomy" id="69771"/>
    <lineage>
        <taxon>Eukaryota</taxon>
        <taxon>Fungi</taxon>
        <taxon>Dikarya</taxon>
        <taxon>Ascomycota</taxon>
        <taxon>Pezizomycotina</taxon>
        <taxon>Eurotiomycetes</taxon>
        <taxon>Eurotiomycetidae</taxon>
        <taxon>Eurotiales</taxon>
        <taxon>Aspergillaceae</taxon>
        <taxon>Penicillium</taxon>
    </lineage>
</organism>
<evidence type="ECO:0000313" key="2">
    <source>
        <dbReference type="Proteomes" id="UP000191522"/>
    </source>
</evidence>
<evidence type="ECO:0000313" key="1">
    <source>
        <dbReference type="EMBL" id="OQD78363.1"/>
    </source>
</evidence>
<accession>A0A1V6PN90</accession>
<reference evidence="2" key="1">
    <citation type="journal article" date="2017" name="Nat. Microbiol.">
        <title>Global analysis of biosynthetic gene clusters reveals vast potential of secondary metabolite production in Penicillium species.</title>
        <authorList>
            <person name="Nielsen J.C."/>
            <person name="Grijseels S."/>
            <person name="Prigent S."/>
            <person name="Ji B."/>
            <person name="Dainat J."/>
            <person name="Nielsen K.F."/>
            <person name="Frisvad J.C."/>
            <person name="Workman M."/>
            <person name="Nielsen J."/>
        </authorList>
    </citation>
    <scope>NUCLEOTIDE SEQUENCE [LARGE SCALE GENOMIC DNA]</scope>
    <source>
        <strain evidence="2">IBT 11843</strain>
    </source>
</reference>
<sequence length="140" mass="16250">MEAQLARKLTELARGVTDLHQRVRLQLENPETYRHCYPLRVLELQLAIDKLSGAFARHQDLAEIGLGLKIILSHMRWLLLMIHGLDTNIDQEMVDALEDLNKEKELMEQDLLPSMWAGLNFTDPVCMCSFCRRRRPATPR</sequence>
<gene>
    <name evidence="1" type="ORF">PENDEC_c001G03647</name>
</gene>